<evidence type="ECO:0000313" key="3">
    <source>
        <dbReference type="Proteomes" id="UP000474757"/>
    </source>
</evidence>
<sequence>MAYRWKPSDASATAFLRRVADEQIGKALASLQSEEMPREAAVHDVRKRLKKLRGLVRLVRPAFPDYAAENVAFRDAARVLAPLRDSAAVLESYGRVVALDTLDGRRTLGLRRHLEEARDAAREHPEADGRIDECRLRLNAARERAGAWLLTEDGWPALSPGLQLSYERGREAMKAARKSRDGDDLHEWRKRAKYHWYHARLLEPVWPEVMAPHIAAASRLSDLLGDRHDLDVMATQIASAGLGEEQEALLREAMEGEARRLDGKALALGARLFAEKPAPLAKRWGKWWRLAQAS</sequence>
<gene>
    <name evidence="2" type="ORF">GZA08_00890</name>
</gene>
<dbReference type="Pfam" id="PF05235">
    <property type="entry name" value="CHAD"/>
    <property type="match status" value="1"/>
</dbReference>
<organism evidence="2 3">
    <name type="scientific">Pseudoroseicyclus tamaricis</name>
    <dbReference type="NCBI Taxonomy" id="2705421"/>
    <lineage>
        <taxon>Bacteria</taxon>
        <taxon>Pseudomonadati</taxon>
        <taxon>Pseudomonadota</taxon>
        <taxon>Alphaproteobacteria</taxon>
        <taxon>Rhodobacterales</taxon>
        <taxon>Paracoccaceae</taxon>
        <taxon>Pseudoroseicyclus</taxon>
    </lineage>
</organism>
<dbReference type="Proteomes" id="UP000474757">
    <property type="component" value="Unassembled WGS sequence"/>
</dbReference>
<evidence type="ECO:0000259" key="1">
    <source>
        <dbReference type="PROSITE" id="PS51708"/>
    </source>
</evidence>
<dbReference type="PANTHER" id="PTHR39339">
    <property type="entry name" value="SLR1444 PROTEIN"/>
    <property type="match status" value="1"/>
</dbReference>
<keyword evidence="3" id="KW-1185">Reference proteome</keyword>
<proteinExistence type="predicted"/>
<comment type="caution">
    <text evidence="2">The sequence shown here is derived from an EMBL/GenBank/DDBJ whole genome shotgun (WGS) entry which is preliminary data.</text>
</comment>
<evidence type="ECO:0000313" key="2">
    <source>
        <dbReference type="EMBL" id="NDU99524.1"/>
    </source>
</evidence>
<dbReference type="EMBL" id="JAAGAB010000001">
    <property type="protein sequence ID" value="NDU99524.1"/>
    <property type="molecule type" value="Genomic_DNA"/>
</dbReference>
<name>A0A6B2JNL9_9RHOB</name>
<dbReference type="InterPro" id="IPR038186">
    <property type="entry name" value="CHAD_dom_sf"/>
</dbReference>
<reference evidence="2 3" key="1">
    <citation type="submission" date="2020-02" db="EMBL/GenBank/DDBJ databases">
        <title>Pseudoroseicyclus tamarix, sp. nov., isolated from offshore sediment of a Tamarix chinensis forest.</title>
        <authorList>
            <person name="Gai Y."/>
        </authorList>
    </citation>
    <scope>NUCLEOTIDE SEQUENCE [LARGE SCALE GENOMIC DNA]</scope>
    <source>
        <strain evidence="2 3">CLL3-39</strain>
    </source>
</reference>
<dbReference type="PANTHER" id="PTHR39339:SF1">
    <property type="entry name" value="CHAD DOMAIN-CONTAINING PROTEIN"/>
    <property type="match status" value="1"/>
</dbReference>
<accession>A0A6B2JNL9</accession>
<dbReference type="AlphaFoldDB" id="A0A6B2JNL9"/>
<dbReference type="PROSITE" id="PS51708">
    <property type="entry name" value="CHAD"/>
    <property type="match status" value="1"/>
</dbReference>
<feature type="domain" description="CHAD" evidence="1">
    <location>
        <begin position="9"/>
        <end position="273"/>
    </location>
</feature>
<protein>
    <submittedName>
        <fullName evidence="2">CHAD domain-containing protein</fullName>
    </submittedName>
</protein>
<dbReference type="RefSeq" id="WP_163889093.1">
    <property type="nucleotide sequence ID" value="NZ_JAAFYS010000001.1"/>
</dbReference>
<dbReference type="SMART" id="SM00880">
    <property type="entry name" value="CHAD"/>
    <property type="match status" value="1"/>
</dbReference>
<dbReference type="Gene3D" id="1.40.20.10">
    <property type="entry name" value="CHAD domain"/>
    <property type="match status" value="1"/>
</dbReference>
<dbReference type="InterPro" id="IPR007899">
    <property type="entry name" value="CHAD_dom"/>
</dbReference>